<evidence type="ECO:0000313" key="1">
    <source>
        <dbReference type="EnsemblPlants" id="AET3Gv20595800.17"/>
    </source>
</evidence>
<organism evidence="1 2">
    <name type="scientific">Aegilops tauschii subsp. strangulata</name>
    <name type="common">Goatgrass</name>
    <dbReference type="NCBI Taxonomy" id="200361"/>
    <lineage>
        <taxon>Eukaryota</taxon>
        <taxon>Viridiplantae</taxon>
        <taxon>Streptophyta</taxon>
        <taxon>Embryophyta</taxon>
        <taxon>Tracheophyta</taxon>
        <taxon>Spermatophyta</taxon>
        <taxon>Magnoliopsida</taxon>
        <taxon>Liliopsida</taxon>
        <taxon>Poales</taxon>
        <taxon>Poaceae</taxon>
        <taxon>BOP clade</taxon>
        <taxon>Pooideae</taxon>
        <taxon>Triticodae</taxon>
        <taxon>Triticeae</taxon>
        <taxon>Triticinae</taxon>
        <taxon>Aegilops</taxon>
    </lineage>
</organism>
<dbReference type="AlphaFoldDB" id="A0A453F789"/>
<proteinExistence type="predicted"/>
<sequence>MQPKSPNLWKGLGNPHIHLNRFYHSNDVLFSARIRKKYFMKGQIEKSADKLNNCE</sequence>
<dbReference type="Gramene" id="AET3Gv20595800.17">
    <property type="protein sequence ID" value="AET3Gv20595800.17"/>
    <property type="gene ID" value="AET3Gv20595800"/>
</dbReference>
<dbReference type="EnsemblPlants" id="AET3Gv20595800.17">
    <property type="protein sequence ID" value="AET3Gv20595800.17"/>
    <property type="gene ID" value="AET3Gv20595800"/>
</dbReference>
<reference evidence="2" key="2">
    <citation type="journal article" date="2017" name="Nat. Plants">
        <title>The Aegilops tauschii genome reveals multiple impacts of transposons.</title>
        <authorList>
            <person name="Zhao G."/>
            <person name="Zou C."/>
            <person name="Li K."/>
            <person name="Wang K."/>
            <person name="Li T."/>
            <person name="Gao L."/>
            <person name="Zhang X."/>
            <person name="Wang H."/>
            <person name="Yang Z."/>
            <person name="Liu X."/>
            <person name="Jiang W."/>
            <person name="Mao L."/>
            <person name="Kong X."/>
            <person name="Jiao Y."/>
            <person name="Jia J."/>
        </authorList>
    </citation>
    <scope>NUCLEOTIDE SEQUENCE [LARGE SCALE GENOMIC DNA]</scope>
    <source>
        <strain evidence="2">cv. AL8/78</strain>
    </source>
</reference>
<protein>
    <submittedName>
        <fullName evidence="1">Uncharacterized protein</fullName>
    </submittedName>
</protein>
<dbReference type="Proteomes" id="UP000015105">
    <property type="component" value="Chromosome 3D"/>
</dbReference>
<keyword evidence="2" id="KW-1185">Reference proteome</keyword>
<reference evidence="1" key="5">
    <citation type="journal article" date="2021" name="G3 (Bethesda)">
        <title>Aegilops tauschii genome assembly Aet v5.0 features greater sequence contiguity and improved annotation.</title>
        <authorList>
            <person name="Wang L."/>
            <person name="Zhu T."/>
            <person name="Rodriguez J.C."/>
            <person name="Deal K.R."/>
            <person name="Dubcovsky J."/>
            <person name="McGuire P.E."/>
            <person name="Lux T."/>
            <person name="Spannagl M."/>
            <person name="Mayer K.F.X."/>
            <person name="Baldrich P."/>
            <person name="Meyers B.C."/>
            <person name="Huo N."/>
            <person name="Gu Y.Q."/>
            <person name="Zhou H."/>
            <person name="Devos K.M."/>
            <person name="Bennetzen J.L."/>
            <person name="Unver T."/>
            <person name="Budak H."/>
            <person name="Gulick P.J."/>
            <person name="Galiba G."/>
            <person name="Kalapos B."/>
            <person name="Nelson D.R."/>
            <person name="Li P."/>
            <person name="You F.M."/>
            <person name="Luo M.C."/>
            <person name="Dvorak J."/>
        </authorList>
    </citation>
    <scope>NUCLEOTIDE SEQUENCE [LARGE SCALE GENOMIC DNA]</scope>
    <source>
        <strain evidence="1">cv. AL8/78</strain>
    </source>
</reference>
<reference evidence="1" key="4">
    <citation type="submission" date="2019-03" db="UniProtKB">
        <authorList>
            <consortium name="EnsemblPlants"/>
        </authorList>
    </citation>
    <scope>IDENTIFICATION</scope>
</reference>
<reference evidence="1" key="3">
    <citation type="journal article" date="2017" name="Nature">
        <title>Genome sequence of the progenitor of the wheat D genome Aegilops tauschii.</title>
        <authorList>
            <person name="Luo M.C."/>
            <person name="Gu Y.Q."/>
            <person name="Puiu D."/>
            <person name="Wang H."/>
            <person name="Twardziok S.O."/>
            <person name="Deal K.R."/>
            <person name="Huo N."/>
            <person name="Zhu T."/>
            <person name="Wang L."/>
            <person name="Wang Y."/>
            <person name="McGuire P.E."/>
            <person name="Liu S."/>
            <person name="Long H."/>
            <person name="Ramasamy R.K."/>
            <person name="Rodriguez J.C."/>
            <person name="Van S.L."/>
            <person name="Yuan L."/>
            <person name="Wang Z."/>
            <person name="Xia Z."/>
            <person name="Xiao L."/>
            <person name="Anderson O.D."/>
            <person name="Ouyang S."/>
            <person name="Liang Y."/>
            <person name="Zimin A.V."/>
            <person name="Pertea G."/>
            <person name="Qi P."/>
            <person name="Bennetzen J.L."/>
            <person name="Dai X."/>
            <person name="Dawson M.W."/>
            <person name="Muller H.G."/>
            <person name="Kugler K."/>
            <person name="Rivarola-Duarte L."/>
            <person name="Spannagl M."/>
            <person name="Mayer K.F.X."/>
            <person name="Lu F.H."/>
            <person name="Bevan M.W."/>
            <person name="Leroy P."/>
            <person name="Li P."/>
            <person name="You F.M."/>
            <person name="Sun Q."/>
            <person name="Liu Z."/>
            <person name="Lyons E."/>
            <person name="Wicker T."/>
            <person name="Salzberg S.L."/>
            <person name="Devos K.M."/>
            <person name="Dvorak J."/>
        </authorList>
    </citation>
    <scope>NUCLEOTIDE SEQUENCE [LARGE SCALE GENOMIC DNA]</scope>
    <source>
        <strain evidence="1">cv. AL8/78</strain>
    </source>
</reference>
<name>A0A453F789_AEGTS</name>
<reference evidence="2" key="1">
    <citation type="journal article" date="2014" name="Science">
        <title>Ancient hybridizations among the ancestral genomes of bread wheat.</title>
        <authorList>
            <consortium name="International Wheat Genome Sequencing Consortium,"/>
            <person name="Marcussen T."/>
            <person name="Sandve S.R."/>
            <person name="Heier L."/>
            <person name="Spannagl M."/>
            <person name="Pfeifer M."/>
            <person name="Jakobsen K.S."/>
            <person name="Wulff B.B."/>
            <person name="Steuernagel B."/>
            <person name="Mayer K.F."/>
            <person name="Olsen O.A."/>
        </authorList>
    </citation>
    <scope>NUCLEOTIDE SEQUENCE [LARGE SCALE GENOMIC DNA]</scope>
    <source>
        <strain evidence="2">cv. AL8/78</strain>
    </source>
</reference>
<evidence type="ECO:0000313" key="2">
    <source>
        <dbReference type="Proteomes" id="UP000015105"/>
    </source>
</evidence>
<accession>A0A453F789</accession>